<dbReference type="GO" id="GO:0008843">
    <property type="term" value="F:endochitinase activity"/>
    <property type="evidence" value="ECO:0007669"/>
    <property type="project" value="UniProtKB-EC"/>
</dbReference>
<protein>
    <recommendedName>
        <fullName evidence="12">Acidic endochitinase</fullName>
        <ecNumber evidence="4">3.2.1.14</ecNumber>
    </recommendedName>
</protein>
<keyword evidence="5" id="KW-0964">Secreted</keyword>
<dbReference type="Proteomes" id="UP000087171">
    <property type="component" value="Chromosome Ca7"/>
</dbReference>
<dbReference type="InterPro" id="IPR001223">
    <property type="entry name" value="Glyco_hydro18_cat"/>
</dbReference>
<keyword evidence="9" id="KW-0119">Carbohydrate metabolism</keyword>
<dbReference type="eggNOG" id="KOG4701">
    <property type="taxonomic scope" value="Eukaryota"/>
</dbReference>
<dbReference type="STRING" id="3827.A0A1S2YWW6"/>
<feature type="chain" id="PRO_5010248006" description="Acidic endochitinase" evidence="14">
    <location>
        <begin position="26"/>
        <end position="297"/>
    </location>
</feature>
<keyword evidence="8" id="KW-1015">Disulfide bond</keyword>
<dbReference type="Pfam" id="PF00704">
    <property type="entry name" value="Glyco_hydro_18"/>
    <property type="match status" value="1"/>
</dbReference>
<reference evidence="16" key="1">
    <citation type="journal article" date="2013" name="Nat. Biotechnol.">
        <title>Draft genome sequence of chickpea (Cicer arietinum) provides a resource for trait improvement.</title>
        <authorList>
            <person name="Varshney R.K."/>
            <person name="Song C."/>
            <person name="Saxena R.K."/>
            <person name="Azam S."/>
            <person name="Yu S."/>
            <person name="Sharpe A.G."/>
            <person name="Cannon S."/>
            <person name="Baek J."/>
            <person name="Rosen B.D."/>
            <person name="Tar'an B."/>
            <person name="Millan T."/>
            <person name="Zhang X."/>
            <person name="Ramsay L.D."/>
            <person name="Iwata A."/>
            <person name="Wang Y."/>
            <person name="Nelson W."/>
            <person name="Farmer A.D."/>
            <person name="Gaur P.M."/>
            <person name="Soderlund C."/>
            <person name="Penmetsa R.V."/>
            <person name="Xu C."/>
            <person name="Bharti A.K."/>
            <person name="He W."/>
            <person name="Winter P."/>
            <person name="Zhao S."/>
            <person name="Hane J.K."/>
            <person name="Carrasquilla-Garcia N."/>
            <person name="Condie J.A."/>
            <person name="Upadhyaya H.D."/>
            <person name="Luo M.C."/>
            <person name="Thudi M."/>
            <person name="Gowda C.L."/>
            <person name="Singh N.P."/>
            <person name="Lichtenzveig J."/>
            <person name="Gali K.K."/>
            <person name="Rubio J."/>
            <person name="Nadarajan N."/>
            <person name="Dolezel J."/>
            <person name="Bansal K.C."/>
            <person name="Xu X."/>
            <person name="Edwards D."/>
            <person name="Zhang G."/>
            <person name="Kahl G."/>
            <person name="Gil J."/>
            <person name="Singh K.B."/>
            <person name="Datta S.K."/>
            <person name="Jackson S.A."/>
            <person name="Wang J."/>
            <person name="Cook D.R."/>
        </authorList>
    </citation>
    <scope>NUCLEOTIDE SEQUENCE [LARGE SCALE GENOMIC DNA]</scope>
    <source>
        <strain evidence="16">cv. CDC Frontier</strain>
    </source>
</reference>
<evidence type="ECO:0000313" key="16">
    <source>
        <dbReference type="Proteomes" id="UP000087171"/>
    </source>
</evidence>
<proteinExistence type="inferred from homology"/>
<accession>A0A1S2YWW6</accession>
<dbReference type="InterPro" id="IPR050542">
    <property type="entry name" value="Glycosyl_Hydrlase18_Chitinase"/>
</dbReference>
<dbReference type="GO" id="GO:0006032">
    <property type="term" value="P:chitin catabolic process"/>
    <property type="evidence" value="ECO:0007669"/>
    <property type="project" value="UniProtKB-KW"/>
</dbReference>
<dbReference type="OrthoDB" id="6020543at2759"/>
<dbReference type="PaxDb" id="3827-XP_004511217.1"/>
<keyword evidence="11" id="KW-0624">Polysaccharide degradation</keyword>
<evidence type="ECO:0000256" key="1">
    <source>
        <dbReference type="ARBA" id="ARBA00000822"/>
    </source>
</evidence>
<dbReference type="EC" id="3.2.1.14" evidence="4"/>
<evidence type="ECO:0000256" key="14">
    <source>
        <dbReference type="SAM" id="SignalP"/>
    </source>
</evidence>
<gene>
    <name evidence="17" type="primary">LOC101513860</name>
</gene>
<dbReference type="GeneID" id="101513860"/>
<dbReference type="InterPro" id="IPR045321">
    <property type="entry name" value="Cts1-like"/>
</dbReference>
<dbReference type="GO" id="GO:0000272">
    <property type="term" value="P:polysaccharide catabolic process"/>
    <property type="evidence" value="ECO:0007669"/>
    <property type="project" value="UniProtKB-KW"/>
</dbReference>
<comment type="catalytic activity">
    <reaction evidence="1">
        <text>Random endo-hydrolysis of N-acetyl-beta-D-glucosaminide (1-&gt;4)-beta-linkages in chitin and chitodextrins.</text>
        <dbReference type="EC" id="3.2.1.14"/>
    </reaction>
</comment>
<feature type="signal peptide" evidence="14">
    <location>
        <begin position="1"/>
        <end position="25"/>
    </location>
</feature>
<dbReference type="PANTHER" id="PTHR45708">
    <property type="entry name" value="ENDOCHITINASE"/>
    <property type="match status" value="1"/>
</dbReference>
<dbReference type="GO" id="GO:0005576">
    <property type="term" value="C:extracellular region"/>
    <property type="evidence" value="ECO:0007669"/>
    <property type="project" value="UniProtKB-SubCell"/>
</dbReference>
<keyword evidence="14" id="KW-0732">Signal</keyword>
<dbReference type="PROSITE" id="PS01095">
    <property type="entry name" value="GH18_1"/>
    <property type="match status" value="1"/>
</dbReference>
<dbReference type="Gene3D" id="3.20.20.80">
    <property type="entry name" value="Glycosidases"/>
    <property type="match status" value="1"/>
</dbReference>
<comment type="subcellular location">
    <subcellularLocation>
        <location evidence="2">Secreted</location>
        <location evidence="2">Extracellular space</location>
    </subcellularLocation>
</comment>
<dbReference type="SUPFAM" id="SSF51445">
    <property type="entry name" value="(Trans)glycosidases"/>
    <property type="match status" value="1"/>
</dbReference>
<evidence type="ECO:0000259" key="15">
    <source>
        <dbReference type="PROSITE" id="PS51910"/>
    </source>
</evidence>
<feature type="domain" description="GH18" evidence="15">
    <location>
        <begin position="26"/>
        <end position="297"/>
    </location>
</feature>
<evidence type="ECO:0000256" key="9">
    <source>
        <dbReference type="ARBA" id="ARBA00023277"/>
    </source>
</evidence>
<evidence type="ECO:0000256" key="10">
    <source>
        <dbReference type="ARBA" id="ARBA00023295"/>
    </source>
</evidence>
<dbReference type="KEGG" id="cam:101513860"/>
<dbReference type="PANTHER" id="PTHR45708:SF33">
    <property type="entry name" value="CHITINASE"/>
    <property type="match status" value="1"/>
</dbReference>
<dbReference type="InterPro" id="IPR001579">
    <property type="entry name" value="Glyco_hydro_18_chit_AS"/>
</dbReference>
<dbReference type="FunFam" id="3.20.20.80:FF:000015">
    <property type="entry name" value="Acidic endochitinase SE2"/>
    <property type="match status" value="1"/>
</dbReference>
<keyword evidence="16" id="KW-1185">Reference proteome</keyword>
<evidence type="ECO:0000256" key="12">
    <source>
        <dbReference type="ARBA" id="ARBA00073139"/>
    </source>
</evidence>
<keyword evidence="10 13" id="KW-0326">Glycosidase</keyword>
<dbReference type="PROSITE" id="PS51910">
    <property type="entry name" value="GH18_2"/>
    <property type="match status" value="1"/>
</dbReference>
<evidence type="ECO:0000256" key="4">
    <source>
        <dbReference type="ARBA" id="ARBA00012729"/>
    </source>
</evidence>
<evidence type="ECO:0000256" key="3">
    <source>
        <dbReference type="ARBA" id="ARBA00009121"/>
    </source>
</evidence>
<dbReference type="AlphaFoldDB" id="A0A1S2YWW6"/>
<reference evidence="17" key="2">
    <citation type="submission" date="2025-08" db="UniProtKB">
        <authorList>
            <consortium name="RefSeq"/>
        </authorList>
    </citation>
    <scope>IDENTIFICATION</scope>
    <source>
        <tissue evidence="17">Etiolated seedlings</tissue>
    </source>
</reference>
<dbReference type="RefSeq" id="XP_004511217.1">
    <property type="nucleotide sequence ID" value="XM_004511160.3"/>
</dbReference>
<name>A0A1S2YWW6_CICAR</name>
<evidence type="ECO:0000256" key="13">
    <source>
        <dbReference type="RuleBase" id="RU000489"/>
    </source>
</evidence>
<dbReference type="CDD" id="cd02877">
    <property type="entry name" value="GH18_hevamine_XipI_class_III"/>
    <property type="match status" value="1"/>
</dbReference>
<evidence type="ECO:0000313" key="17">
    <source>
        <dbReference type="RefSeq" id="XP_004511217.1"/>
    </source>
</evidence>
<keyword evidence="7" id="KW-0146">Chitin degradation</keyword>
<evidence type="ECO:0000256" key="8">
    <source>
        <dbReference type="ARBA" id="ARBA00023157"/>
    </source>
</evidence>
<evidence type="ECO:0000256" key="2">
    <source>
        <dbReference type="ARBA" id="ARBA00004239"/>
    </source>
</evidence>
<evidence type="ECO:0000256" key="5">
    <source>
        <dbReference type="ARBA" id="ARBA00022525"/>
    </source>
</evidence>
<evidence type="ECO:0000256" key="7">
    <source>
        <dbReference type="ARBA" id="ARBA00023024"/>
    </source>
</evidence>
<comment type="similarity">
    <text evidence="3">Belongs to the glycosyl hydrolase 18 family. Chitinase class II subfamily.</text>
</comment>
<keyword evidence="6 13" id="KW-0378">Hydrolase</keyword>
<evidence type="ECO:0000256" key="11">
    <source>
        <dbReference type="ARBA" id="ARBA00023326"/>
    </source>
</evidence>
<evidence type="ECO:0000256" key="6">
    <source>
        <dbReference type="ARBA" id="ARBA00022801"/>
    </source>
</evidence>
<organism evidence="16 17">
    <name type="scientific">Cicer arietinum</name>
    <name type="common">Chickpea</name>
    <name type="synonym">Garbanzo</name>
    <dbReference type="NCBI Taxonomy" id="3827"/>
    <lineage>
        <taxon>Eukaryota</taxon>
        <taxon>Viridiplantae</taxon>
        <taxon>Streptophyta</taxon>
        <taxon>Embryophyta</taxon>
        <taxon>Tracheophyta</taxon>
        <taxon>Spermatophyta</taxon>
        <taxon>Magnoliopsida</taxon>
        <taxon>eudicotyledons</taxon>
        <taxon>Gunneridae</taxon>
        <taxon>Pentapetalae</taxon>
        <taxon>rosids</taxon>
        <taxon>fabids</taxon>
        <taxon>Fabales</taxon>
        <taxon>Fabaceae</taxon>
        <taxon>Papilionoideae</taxon>
        <taxon>50 kb inversion clade</taxon>
        <taxon>NPAAA clade</taxon>
        <taxon>Hologalegina</taxon>
        <taxon>IRL clade</taxon>
        <taxon>Cicereae</taxon>
        <taxon>Cicer</taxon>
    </lineage>
</organism>
<dbReference type="InterPro" id="IPR017853">
    <property type="entry name" value="GH"/>
</dbReference>
<sequence>MDLKSTFSILFLSLVMLALANGSNAGKIVIYWGQNGNEGTLAETCATRNYEYVILAFLPTFVPNQTPMINLAGHCVPQNNGCIGLSSDIKFCQGKGIKVLLSLRGDKGSYPLASIQEASLVATYLWNNFLGGNSSSRPLGPAILDGIDFDIEGGSSNQHWSDLARYLKGYNEKKVYITAAPQCPFPDAWLGNALKTGLFDYVWVQFYNNPSCEYIFGEMKNFEDSWKKWTTRIPVKKIFLGLPASLEAAGSGFIPVDNLTSIVLPAIKGSFKYGGVMLWSRYYDVLSGYSSSIKSYV</sequence>